<feature type="signal peptide" evidence="1">
    <location>
        <begin position="1"/>
        <end position="17"/>
    </location>
</feature>
<evidence type="ECO:0000256" key="1">
    <source>
        <dbReference type="SAM" id="SignalP"/>
    </source>
</evidence>
<feature type="chain" id="PRO_5021234456" description="Secreted protein" evidence="1">
    <location>
        <begin position="18"/>
        <end position="122"/>
    </location>
</feature>
<reference evidence="2 3" key="1">
    <citation type="submission" date="2019-04" db="EMBL/GenBank/DDBJ databases">
        <title>High contiguity whole genome sequence and gene annotation resource for two Venturia nashicola isolates.</title>
        <authorList>
            <person name="Prokchorchik M."/>
            <person name="Won K."/>
            <person name="Lee Y."/>
            <person name="Choi E.D."/>
            <person name="Segonzac C."/>
            <person name="Sohn K.H."/>
        </authorList>
    </citation>
    <scope>NUCLEOTIDE SEQUENCE [LARGE SCALE GENOMIC DNA]</scope>
    <source>
        <strain evidence="2 3">PRI2</strain>
    </source>
</reference>
<dbReference type="Proteomes" id="UP000298493">
    <property type="component" value="Unassembled WGS sequence"/>
</dbReference>
<evidence type="ECO:0000313" key="3">
    <source>
        <dbReference type="Proteomes" id="UP000298493"/>
    </source>
</evidence>
<name>A0A4Z1PEC3_9PEZI</name>
<keyword evidence="3" id="KW-1185">Reference proteome</keyword>
<proteinExistence type="predicted"/>
<organism evidence="2 3">
    <name type="scientific">Venturia nashicola</name>
    <dbReference type="NCBI Taxonomy" id="86259"/>
    <lineage>
        <taxon>Eukaryota</taxon>
        <taxon>Fungi</taxon>
        <taxon>Dikarya</taxon>
        <taxon>Ascomycota</taxon>
        <taxon>Pezizomycotina</taxon>
        <taxon>Dothideomycetes</taxon>
        <taxon>Pleosporomycetidae</taxon>
        <taxon>Venturiales</taxon>
        <taxon>Venturiaceae</taxon>
        <taxon>Venturia</taxon>
    </lineage>
</organism>
<evidence type="ECO:0000313" key="2">
    <source>
        <dbReference type="EMBL" id="TID27855.1"/>
    </source>
</evidence>
<comment type="caution">
    <text evidence="2">The sequence shown here is derived from an EMBL/GenBank/DDBJ whole genome shotgun (WGS) entry which is preliminary data.</text>
</comment>
<protein>
    <recommendedName>
        <fullName evidence="4">Secreted protein</fullName>
    </recommendedName>
</protein>
<accession>A0A4Z1PEC3</accession>
<dbReference type="AlphaFoldDB" id="A0A4Z1PEC3"/>
<dbReference type="EMBL" id="SNSC02000001">
    <property type="protein sequence ID" value="TID27855.1"/>
    <property type="molecule type" value="Genomic_DNA"/>
</dbReference>
<gene>
    <name evidence="2" type="ORF">E6O75_ATG00622</name>
</gene>
<sequence length="122" mass="13278">MLHCCIINSLFIAIAWAGIHTEITATVFIVPRSINAQIADIEPTKILSIPISTSSHFPESNHLDLRQISPQTVHTESTVTCCLVKARAVAPTVLGLGAERPDGMVQDQILMTYPTTRTTVAR</sequence>
<evidence type="ECO:0008006" key="4">
    <source>
        <dbReference type="Google" id="ProtNLM"/>
    </source>
</evidence>
<keyword evidence="1" id="KW-0732">Signal</keyword>